<accession>A0ABN9XA32</accession>
<proteinExistence type="predicted"/>
<feature type="compositionally biased region" description="Low complexity" evidence="1">
    <location>
        <begin position="60"/>
        <end position="80"/>
    </location>
</feature>
<feature type="non-terminal residue" evidence="2">
    <location>
        <position position="173"/>
    </location>
</feature>
<feature type="compositionally biased region" description="Basic and acidic residues" evidence="1">
    <location>
        <begin position="124"/>
        <end position="150"/>
    </location>
</feature>
<gene>
    <name evidence="2" type="ORF">PCOR1329_LOCUS74863</name>
</gene>
<feature type="non-terminal residue" evidence="2">
    <location>
        <position position="1"/>
    </location>
</feature>
<dbReference type="Proteomes" id="UP001189429">
    <property type="component" value="Unassembled WGS sequence"/>
</dbReference>
<evidence type="ECO:0000313" key="2">
    <source>
        <dbReference type="EMBL" id="CAK0896376.1"/>
    </source>
</evidence>
<organism evidence="2 3">
    <name type="scientific">Prorocentrum cordatum</name>
    <dbReference type="NCBI Taxonomy" id="2364126"/>
    <lineage>
        <taxon>Eukaryota</taxon>
        <taxon>Sar</taxon>
        <taxon>Alveolata</taxon>
        <taxon>Dinophyceae</taxon>
        <taxon>Prorocentrales</taxon>
        <taxon>Prorocentraceae</taxon>
        <taxon>Prorocentrum</taxon>
    </lineage>
</organism>
<feature type="region of interest" description="Disordered" evidence="1">
    <location>
        <begin position="27"/>
        <end position="83"/>
    </location>
</feature>
<sequence length="173" mass="18299">LHPSSSSLLPSSPCPLRRGGRYQLRAVLVPHRLPQDRGRQAQRRGAADAGGRPGGERRAAAFAPADGLHGHGLLPQGGPLSATAPAARVPLHLRPGNGRQWKALRGRGGRLGLPGGSAAARHGPHAEPVRGGAPDRDQDIRLGLRREGVRHAPRARAAHRGDYHAGHPRRDRG</sequence>
<feature type="region of interest" description="Disordered" evidence="1">
    <location>
        <begin position="113"/>
        <end position="173"/>
    </location>
</feature>
<protein>
    <submittedName>
        <fullName evidence="2">Uncharacterized protein</fullName>
    </submittedName>
</protein>
<evidence type="ECO:0000256" key="1">
    <source>
        <dbReference type="SAM" id="MobiDB-lite"/>
    </source>
</evidence>
<keyword evidence="3" id="KW-1185">Reference proteome</keyword>
<comment type="caution">
    <text evidence="2">The sequence shown here is derived from an EMBL/GenBank/DDBJ whole genome shotgun (WGS) entry which is preliminary data.</text>
</comment>
<evidence type="ECO:0000313" key="3">
    <source>
        <dbReference type="Proteomes" id="UP001189429"/>
    </source>
</evidence>
<reference evidence="2" key="1">
    <citation type="submission" date="2023-10" db="EMBL/GenBank/DDBJ databases">
        <authorList>
            <person name="Chen Y."/>
            <person name="Shah S."/>
            <person name="Dougan E. K."/>
            <person name="Thang M."/>
            <person name="Chan C."/>
        </authorList>
    </citation>
    <scope>NUCLEOTIDE SEQUENCE [LARGE SCALE GENOMIC DNA]</scope>
</reference>
<name>A0ABN9XA32_9DINO</name>
<dbReference type="EMBL" id="CAUYUJ010020178">
    <property type="protein sequence ID" value="CAK0896376.1"/>
    <property type="molecule type" value="Genomic_DNA"/>
</dbReference>